<proteinExistence type="inferred from homology"/>
<dbReference type="GO" id="GO:0005829">
    <property type="term" value="C:cytosol"/>
    <property type="evidence" value="ECO:0007669"/>
    <property type="project" value="TreeGrafter"/>
</dbReference>
<keyword evidence="2" id="KW-0539">Nucleus</keyword>
<evidence type="ECO:0000256" key="1">
    <source>
        <dbReference type="ARBA" id="ARBA00025733"/>
    </source>
</evidence>
<dbReference type="PROSITE" id="PS51203">
    <property type="entry name" value="CS"/>
    <property type="match status" value="1"/>
</dbReference>
<dbReference type="FunFam" id="2.60.40.790:FF:000013">
    <property type="entry name" value="Very-long-chain (3R)-3-hydroxyacyl-CoA dehydratase"/>
    <property type="match status" value="1"/>
</dbReference>
<evidence type="ECO:0000256" key="2">
    <source>
        <dbReference type="RuleBase" id="RU369032"/>
    </source>
</evidence>
<comment type="function">
    <text evidence="2">Acts as a co-chaperone for HSP90.</text>
</comment>
<keyword evidence="2" id="KW-0143">Chaperone</keyword>
<dbReference type="GO" id="GO:0101031">
    <property type="term" value="C:protein folding chaperone complex"/>
    <property type="evidence" value="ECO:0007669"/>
    <property type="project" value="UniProtKB-ARBA"/>
</dbReference>
<dbReference type="Proteomes" id="UP000327013">
    <property type="component" value="Chromosome 2"/>
</dbReference>
<dbReference type="GO" id="GO:0051879">
    <property type="term" value="F:Hsp90 protein binding"/>
    <property type="evidence" value="ECO:0007669"/>
    <property type="project" value="UniProtKB-UniRule"/>
</dbReference>
<comment type="subcellular location">
    <subcellularLocation>
        <location evidence="2">Cytoplasm</location>
    </subcellularLocation>
    <subcellularLocation>
        <location evidence="2">Nucleus</location>
    </subcellularLocation>
</comment>
<dbReference type="InterPro" id="IPR045250">
    <property type="entry name" value="p23-like"/>
</dbReference>
<dbReference type="AlphaFoldDB" id="A0A5N6QQS3"/>
<feature type="region of interest" description="Disordered" evidence="3">
    <location>
        <begin position="165"/>
        <end position="207"/>
    </location>
</feature>
<protein>
    <recommendedName>
        <fullName evidence="2">Co-chaperone protein p23</fullName>
    </recommendedName>
</protein>
<organism evidence="6 7">
    <name type="scientific">Carpinus fangiana</name>
    <dbReference type="NCBI Taxonomy" id="176857"/>
    <lineage>
        <taxon>Eukaryota</taxon>
        <taxon>Viridiplantae</taxon>
        <taxon>Streptophyta</taxon>
        <taxon>Embryophyta</taxon>
        <taxon>Tracheophyta</taxon>
        <taxon>Spermatophyta</taxon>
        <taxon>Magnoliopsida</taxon>
        <taxon>eudicotyledons</taxon>
        <taxon>Gunneridae</taxon>
        <taxon>Pentapetalae</taxon>
        <taxon>rosids</taxon>
        <taxon>fabids</taxon>
        <taxon>Fagales</taxon>
        <taxon>Betulaceae</taxon>
        <taxon>Carpinus</taxon>
    </lineage>
</organism>
<dbReference type="EMBL" id="CM017322">
    <property type="protein sequence ID" value="KAE8009501.1"/>
    <property type="molecule type" value="Genomic_DNA"/>
</dbReference>
<name>A0A5N6QQS3_9ROSI</name>
<keyword evidence="7" id="KW-1185">Reference proteome</keyword>
<evidence type="ECO:0000259" key="5">
    <source>
        <dbReference type="PROSITE" id="PS51203"/>
    </source>
</evidence>
<comment type="similarity">
    <text evidence="1 2">Belongs to the p23/wos2 family.</text>
</comment>
<dbReference type="OrthoDB" id="1564555at2759"/>
<feature type="domain" description="CS" evidence="5">
    <location>
        <begin position="28"/>
        <end position="117"/>
    </location>
</feature>
<evidence type="ECO:0000256" key="3">
    <source>
        <dbReference type="SAM" id="MobiDB-lite"/>
    </source>
</evidence>
<dbReference type="GO" id="GO:0005634">
    <property type="term" value="C:nucleus"/>
    <property type="evidence" value="ECO:0007669"/>
    <property type="project" value="UniProtKB-SubCell"/>
</dbReference>
<dbReference type="InterPro" id="IPR008978">
    <property type="entry name" value="HSP20-like_chaperone"/>
</dbReference>
<gene>
    <name evidence="6" type="ORF">FH972_005934</name>
</gene>
<comment type="subunit">
    <text evidence="2">Interacts with HSP90 in an ATP-dependent manner.</text>
</comment>
<dbReference type="SUPFAM" id="SSF49764">
    <property type="entry name" value="HSP20-like chaperones"/>
    <property type="match status" value="1"/>
</dbReference>
<accession>A0A5N6QQS3</accession>
<feature type="compositionally biased region" description="Basic and acidic residues" evidence="3">
    <location>
        <begin position="175"/>
        <end position="207"/>
    </location>
</feature>
<evidence type="ECO:0000256" key="4">
    <source>
        <dbReference type="SAM" id="SignalP"/>
    </source>
</evidence>
<dbReference type="Pfam" id="PF04969">
    <property type="entry name" value="CS"/>
    <property type="match status" value="1"/>
</dbReference>
<dbReference type="InterPro" id="IPR007052">
    <property type="entry name" value="CS_dom"/>
</dbReference>
<feature type="chain" id="PRO_5024415734" description="Co-chaperone protein p23" evidence="4">
    <location>
        <begin position="29"/>
        <end position="207"/>
    </location>
</feature>
<evidence type="ECO:0000313" key="6">
    <source>
        <dbReference type="EMBL" id="KAE8009501.1"/>
    </source>
</evidence>
<dbReference type="GO" id="GO:0051131">
    <property type="term" value="P:chaperone-mediated protein complex assembly"/>
    <property type="evidence" value="ECO:0007669"/>
    <property type="project" value="TreeGrafter"/>
</dbReference>
<dbReference type="PANTHER" id="PTHR22932">
    <property type="entry name" value="TELOMERASE-BINDING PROTEIN P23 HSP90 CO-CHAPERONE"/>
    <property type="match status" value="1"/>
</dbReference>
<reference evidence="6 7" key="1">
    <citation type="submission" date="2019-06" db="EMBL/GenBank/DDBJ databases">
        <title>A chromosomal-level reference genome of Carpinus fangiana (Coryloideae, Betulaceae).</title>
        <authorList>
            <person name="Yang X."/>
            <person name="Wang Z."/>
            <person name="Zhang L."/>
            <person name="Hao G."/>
            <person name="Liu J."/>
            <person name="Yang Y."/>
        </authorList>
    </citation>
    <scope>NUCLEOTIDE SEQUENCE [LARGE SCALE GENOMIC DNA]</scope>
    <source>
        <strain evidence="6">Cfa_2016G</strain>
        <tissue evidence="6">Leaf</tissue>
    </source>
</reference>
<sequence>MVLNPKAKLLRWPLILAVSSLLFSTYCSRHPEVKWAQRVNEVYITVLLPDAKNAKVKLEPEGVFIFSASAGVDDNLYELKLNLFDKVNVEESKINIGVRSIFCIVEKAEKVWWKRLLREDGKAPHFIKVDWDKWVDEDEDSAGGNDLDLGGMDFSKVGRGDPAPPLLVKWPLPSHEQEVAKPEGGDEKAEVGDAVKSEERKEAAPST</sequence>
<dbReference type="Gene3D" id="2.60.40.790">
    <property type="match status" value="1"/>
</dbReference>
<evidence type="ECO:0000313" key="7">
    <source>
        <dbReference type="Proteomes" id="UP000327013"/>
    </source>
</evidence>
<dbReference type="PANTHER" id="PTHR22932:SF22">
    <property type="entry name" value="CO-CHAPERONE PROTEIN P23"/>
    <property type="match status" value="1"/>
</dbReference>
<keyword evidence="2" id="KW-0963">Cytoplasm</keyword>
<feature type="signal peptide" evidence="4">
    <location>
        <begin position="1"/>
        <end position="28"/>
    </location>
</feature>
<dbReference type="GO" id="GO:0009408">
    <property type="term" value="P:response to heat"/>
    <property type="evidence" value="ECO:0007669"/>
    <property type="project" value="UniProtKB-ARBA"/>
</dbReference>
<keyword evidence="4" id="KW-0732">Signal</keyword>
<dbReference type="CDD" id="cd06465">
    <property type="entry name" value="p23_hB-ind1_like"/>
    <property type="match status" value="1"/>
</dbReference>
<dbReference type="GO" id="GO:0006457">
    <property type="term" value="P:protein folding"/>
    <property type="evidence" value="ECO:0007669"/>
    <property type="project" value="TreeGrafter"/>
</dbReference>
<dbReference type="GO" id="GO:0051087">
    <property type="term" value="F:protein-folding chaperone binding"/>
    <property type="evidence" value="ECO:0007669"/>
    <property type="project" value="UniProtKB-ARBA"/>
</dbReference>